<accession>A0ABX5FQM4</accession>
<dbReference type="InterPro" id="IPR052179">
    <property type="entry name" value="DD-CPase-like"/>
</dbReference>
<dbReference type="GO" id="GO:0004180">
    <property type="term" value="F:carboxypeptidase activity"/>
    <property type="evidence" value="ECO:0007669"/>
    <property type="project" value="UniProtKB-KW"/>
</dbReference>
<proteinExistence type="predicted"/>
<keyword evidence="2" id="KW-0121">Carboxypeptidase</keyword>
<dbReference type="EMBL" id="PXZO01000020">
    <property type="protein sequence ID" value="PSK10532.1"/>
    <property type="molecule type" value="Genomic_DNA"/>
</dbReference>
<dbReference type="PANTHER" id="PTHR34385:SF1">
    <property type="entry name" value="PEPTIDOGLYCAN L-ALANYL-D-GLUTAMATE ENDOPEPTIDASE CWLK"/>
    <property type="match status" value="1"/>
</dbReference>
<dbReference type="RefSeq" id="WP_069847377.1">
    <property type="nucleotide sequence ID" value="NZ_JARMEW010000031.1"/>
</dbReference>
<organism evidence="2 3">
    <name type="scientific">Brevibacillus porteri</name>
    <dbReference type="NCBI Taxonomy" id="2126350"/>
    <lineage>
        <taxon>Bacteria</taxon>
        <taxon>Bacillati</taxon>
        <taxon>Bacillota</taxon>
        <taxon>Bacilli</taxon>
        <taxon>Bacillales</taxon>
        <taxon>Paenibacillaceae</taxon>
        <taxon>Brevibacillus</taxon>
    </lineage>
</organism>
<evidence type="ECO:0000259" key="1">
    <source>
        <dbReference type="Pfam" id="PF02557"/>
    </source>
</evidence>
<comment type="caution">
    <text evidence="2">The sequence shown here is derived from an EMBL/GenBank/DDBJ whole genome shotgun (WGS) entry which is preliminary data.</text>
</comment>
<dbReference type="Gene3D" id="3.30.200.180">
    <property type="match status" value="1"/>
</dbReference>
<protein>
    <submittedName>
        <fullName evidence="2">D-Ala-D-Ala carboxypeptidase VanY</fullName>
    </submittedName>
</protein>
<dbReference type="PANTHER" id="PTHR34385">
    <property type="entry name" value="D-ALANYL-D-ALANINE CARBOXYPEPTIDASE"/>
    <property type="match status" value="1"/>
</dbReference>
<gene>
    <name evidence="2" type="ORF">C7R92_12540</name>
</gene>
<dbReference type="InterPro" id="IPR058193">
    <property type="entry name" value="VanY/YodJ_core_dom"/>
</dbReference>
<dbReference type="SUPFAM" id="SSF55166">
    <property type="entry name" value="Hedgehog/DD-peptidase"/>
    <property type="match status" value="1"/>
</dbReference>
<evidence type="ECO:0000313" key="3">
    <source>
        <dbReference type="Proteomes" id="UP000241645"/>
    </source>
</evidence>
<keyword evidence="3" id="KW-1185">Reference proteome</keyword>
<feature type="domain" description="D-alanyl-D-alanine carboxypeptidase-like core" evidence="1">
    <location>
        <begin position="97"/>
        <end position="212"/>
    </location>
</feature>
<dbReference type="CDD" id="cd14852">
    <property type="entry name" value="LD-carboxypeptidase"/>
    <property type="match status" value="1"/>
</dbReference>
<dbReference type="InterPro" id="IPR003709">
    <property type="entry name" value="VanY-like_core_dom"/>
</dbReference>
<dbReference type="GeneID" id="95750934"/>
<name>A0ABX5FQM4_9BACL</name>
<dbReference type="Gene3D" id="3.30.1380.10">
    <property type="match status" value="1"/>
</dbReference>
<dbReference type="Proteomes" id="UP000241645">
    <property type="component" value="Unassembled WGS sequence"/>
</dbReference>
<keyword evidence="2" id="KW-0378">Hydrolase</keyword>
<reference evidence="2 3" key="1">
    <citation type="submission" date="2018-03" db="EMBL/GenBank/DDBJ databases">
        <title>Brevisbacillus phylogenomics.</title>
        <authorList>
            <person name="Dunlap C."/>
        </authorList>
    </citation>
    <scope>NUCLEOTIDE SEQUENCE [LARGE SCALE GENOMIC DNA]</scope>
    <source>
        <strain evidence="2 3">NRRL B-41110</strain>
    </source>
</reference>
<evidence type="ECO:0000313" key="2">
    <source>
        <dbReference type="EMBL" id="PSK10532.1"/>
    </source>
</evidence>
<dbReference type="Pfam" id="PF02557">
    <property type="entry name" value="VanY"/>
    <property type="match status" value="1"/>
</dbReference>
<sequence>MKKRVFWLVMLLLFGYIVIQKIADGPPNVGGHTETLGEATEVEHQSIQITKDQIYQGDLLLVNKEYPVHEAGVKNDVVRLSENEELLQGYRLQDQRIEVSESVAKKFLEMIKAAQQDNVSHFILNSGYRGKEEQDQLYAEMGPAYAMPSGYSEHNVGSALDIGSTQMKMERAPEGKWLEDYSWKYGFILRYPKDKVAITGTEFEPWHFRYVGLPHSAIMKQNNFSLEEYLDYLKDERRISVTNDGKIYEINYYPVDQEMTLKVPIARNYEISGDNMGGVIVTSYVNKERRSE</sequence>
<dbReference type="InterPro" id="IPR009045">
    <property type="entry name" value="Zn_M74/Hedgehog-like"/>
</dbReference>
<keyword evidence="2" id="KW-0645">Protease</keyword>